<name>A0A5C0UEU9_9PROT</name>
<keyword evidence="10" id="KW-1185">Reference proteome</keyword>
<evidence type="ECO:0000256" key="8">
    <source>
        <dbReference type="SAM" id="Phobius"/>
    </source>
</evidence>
<keyword evidence="7 8" id="KW-0472">Membrane</keyword>
<evidence type="ECO:0000256" key="1">
    <source>
        <dbReference type="ARBA" id="ARBA00004651"/>
    </source>
</evidence>
<feature type="transmembrane region" description="Helical" evidence="8">
    <location>
        <begin position="180"/>
        <end position="203"/>
    </location>
</feature>
<keyword evidence="3" id="KW-0813">Transport</keyword>
<dbReference type="Proteomes" id="UP000325155">
    <property type="component" value="Chromosome"/>
</dbReference>
<feature type="transmembrane region" description="Helical" evidence="8">
    <location>
        <begin position="249"/>
        <end position="271"/>
    </location>
</feature>
<proteinExistence type="inferred from homology"/>
<dbReference type="PANTHER" id="PTHR21716">
    <property type="entry name" value="TRANSMEMBRANE PROTEIN"/>
    <property type="match status" value="1"/>
</dbReference>
<dbReference type="InterPro" id="IPR002549">
    <property type="entry name" value="AI-2E-like"/>
</dbReference>
<dbReference type="GO" id="GO:0005886">
    <property type="term" value="C:plasma membrane"/>
    <property type="evidence" value="ECO:0007669"/>
    <property type="project" value="UniProtKB-SubCell"/>
</dbReference>
<evidence type="ECO:0000256" key="3">
    <source>
        <dbReference type="ARBA" id="ARBA00022448"/>
    </source>
</evidence>
<keyword evidence="4" id="KW-1003">Cell membrane</keyword>
<dbReference type="Pfam" id="PF01594">
    <property type="entry name" value="AI-2E_transport"/>
    <property type="match status" value="1"/>
</dbReference>
<evidence type="ECO:0000256" key="6">
    <source>
        <dbReference type="ARBA" id="ARBA00022989"/>
    </source>
</evidence>
<dbReference type="PANTHER" id="PTHR21716:SF53">
    <property type="entry name" value="PERMEASE PERM-RELATED"/>
    <property type="match status" value="1"/>
</dbReference>
<feature type="transmembrane region" description="Helical" evidence="8">
    <location>
        <begin position="127"/>
        <end position="145"/>
    </location>
</feature>
<evidence type="ECO:0000256" key="7">
    <source>
        <dbReference type="ARBA" id="ARBA00023136"/>
    </source>
</evidence>
<keyword evidence="6 8" id="KW-1133">Transmembrane helix</keyword>
<dbReference type="RefSeq" id="WP_148981058.1">
    <property type="nucleotide sequence ID" value="NZ_CP043315.1"/>
</dbReference>
<feature type="transmembrane region" description="Helical" evidence="8">
    <location>
        <begin position="283"/>
        <end position="312"/>
    </location>
</feature>
<feature type="transmembrane region" description="Helical" evidence="8">
    <location>
        <begin position="6"/>
        <end position="29"/>
    </location>
</feature>
<organism evidence="9 10">
    <name type="scientific">Candidatus Cytomitobacter indipagum</name>
    <dbReference type="NCBI Taxonomy" id="2601575"/>
    <lineage>
        <taxon>Bacteria</taxon>
        <taxon>Pseudomonadati</taxon>
        <taxon>Pseudomonadota</taxon>
        <taxon>Alphaproteobacteria</taxon>
        <taxon>Holosporales</taxon>
        <taxon>Holosporaceae</taxon>
        <taxon>Candidatus Cytomitobacter</taxon>
    </lineage>
</organism>
<evidence type="ECO:0000313" key="9">
    <source>
        <dbReference type="EMBL" id="QEK38211.1"/>
    </source>
</evidence>
<accession>A0A5C0UEU9</accession>
<dbReference type="EMBL" id="CP043315">
    <property type="protein sequence ID" value="QEK38211.1"/>
    <property type="molecule type" value="Genomic_DNA"/>
</dbReference>
<keyword evidence="5 8" id="KW-0812">Transmembrane</keyword>
<gene>
    <name evidence="9" type="ORF">FZC35_02430</name>
</gene>
<dbReference type="KEGG" id="cip:FZC35_02430"/>
<evidence type="ECO:0000313" key="10">
    <source>
        <dbReference type="Proteomes" id="UP000325155"/>
    </source>
</evidence>
<sequence length="322" mass="37057">MNIIATGIAFYFLDIITLVFSSFLLAYVLSPIYEKLVKIGFSRFLSALLSVFIAAILLVLLLIYSVPKLYMQAIELFKFLQLVYRLVIDKYAHILDDYGQQPLSNMLLSKDSLQKAVVVASGYGYDLVNLVLQFISVIMMCFYMLKDWELWRPRFLSIVPEQYKSTANILFEDIMHSLKIWIYGQMLVTLTLFAYYFMALSYINMPFAFLLSCLFSILSIIPYIGDMISFIIMFSILSGYQPFFSEFMIYSFAILSLGFVLENVFMVQLFIGRKAGIHPLFLFILLLIFGKLLGISGIILTLPLSVIFAAVWRTGIIKRKWS</sequence>
<comment type="subcellular location">
    <subcellularLocation>
        <location evidence="1">Cell membrane</location>
        <topology evidence="1">Multi-pass membrane protein</topology>
    </subcellularLocation>
</comment>
<evidence type="ECO:0000256" key="5">
    <source>
        <dbReference type="ARBA" id="ARBA00022692"/>
    </source>
</evidence>
<reference evidence="9 10" key="1">
    <citation type="submission" date="2019-08" db="EMBL/GenBank/DDBJ databases">
        <title>Highly reduced genomes of protist endosymbionts show evolutionary convergence.</title>
        <authorList>
            <person name="George E."/>
            <person name="Husnik F."/>
            <person name="Tashyreva D."/>
            <person name="Prokopchuk G."/>
            <person name="Horak A."/>
            <person name="Kwong W.K."/>
            <person name="Lukes J."/>
            <person name="Keeling P.J."/>
        </authorList>
    </citation>
    <scope>NUCLEOTIDE SEQUENCE [LARGE SCALE GENOMIC DNA]</scope>
    <source>
        <strain evidence="9">1605</strain>
    </source>
</reference>
<evidence type="ECO:0000256" key="4">
    <source>
        <dbReference type="ARBA" id="ARBA00022475"/>
    </source>
</evidence>
<evidence type="ECO:0000256" key="2">
    <source>
        <dbReference type="ARBA" id="ARBA00009773"/>
    </source>
</evidence>
<protein>
    <submittedName>
        <fullName evidence="9">AI-2E family transporter</fullName>
    </submittedName>
</protein>
<feature type="transmembrane region" description="Helical" evidence="8">
    <location>
        <begin position="209"/>
        <end position="237"/>
    </location>
</feature>
<dbReference type="AlphaFoldDB" id="A0A5C0UEU9"/>
<dbReference type="OrthoDB" id="5792512at2"/>
<comment type="similarity">
    <text evidence="2">Belongs to the autoinducer-2 exporter (AI-2E) (TC 2.A.86) family.</text>
</comment>
<feature type="transmembrane region" description="Helical" evidence="8">
    <location>
        <begin position="41"/>
        <end position="64"/>
    </location>
</feature>